<feature type="domain" description="LysM" evidence="8">
    <location>
        <begin position="163"/>
        <end position="206"/>
    </location>
</feature>
<dbReference type="PANTHER" id="PTHR47360">
    <property type="entry name" value="MUREIN DD-ENDOPEPTIDASE MEPS/MUREIN LD-CARBOXYPEPTIDASE"/>
    <property type="match status" value="1"/>
</dbReference>
<dbReference type="InterPro" id="IPR052062">
    <property type="entry name" value="Murein_DD/LD_carboxypeptidase"/>
</dbReference>
<evidence type="ECO:0000256" key="5">
    <source>
        <dbReference type="ARBA" id="ARBA00022801"/>
    </source>
</evidence>
<dbReference type="SUPFAM" id="SSF54001">
    <property type="entry name" value="Cysteine proteinases"/>
    <property type="match status" value="1"/>
</dbReference>
<dbReference type="RefSeq" id="WP_129076193.1">
    <property type="nucleotide sequence ID" value="NZ_QOUX01000001.1"/>
</dbReference>
<dbReference type="Pfam" id="PF01476">
    <property type="entry name" value="LysM"/>
    <property type="match status" value="3"/>
</dbReference>
<evidence type="ECO:0000256" key="7">
    <source>
        <dbReference type="SAM" id="SignalP"/>
    </source>
</evidence>
<dbReference type="Gene3D" id="3.90.1720.10">
    <property type="entry name" value="endopeptidase domain like (from Nostoc punctiforme)"/>
    <property type="match status" value="1"/>
</dbReference>
<keyword evidence="5" id="KW-0378">Hydrolase</keyword>
<dbReference type="Proteomes" id="UP000290649">
    <property type="component" value="Unassembled WGS sequence"/>
</dbReference>
<dbReference type="CDD" id="cd00118">
    <property type="entry name" value="LysM"/>
    <property type="match status" value="3"/>
</dbReference>
<evidence type="ECO:0000256" key="2">
    <source>
        <dbReference type="ARBA" id="ARBA00022670"/>
    </source>
</evidence>
<keyword evidence="2" id="KW-0645">Protease</keyword>
<dbReference type="InterPro" id="IPR038765">
    <property type="entry name" value="Papain-like_cys_pep_sf"/>
</dbReference>
<evidence type="ECO:0000256" key="6">
    <source>
        <dbReference type="ARBA" id="ARBA00022807"/>
    </source>
</evidence>
<evidence type="ECO:0000256" key="3">
    <source>
        <dbReference type="ARBA" id="ARBA00022729"/>
    </source>
</evidence>
<feature type="chain" id="PRO_5020444779" evidence="7">
    <location>
        <begin position="22"/>
        <end position="316"/>
    </location>
</feature>
<dbReference type="EMBL" id="QOUX01000001">
    <property type="protein sequence ID" value="RXJ03851.1"/>
    <property type="molecule type" value="Genomic_DNA"/>
</dbReference>
<proteinExistence type="inferred from homology"/>
<dbReference type="SUPFAM" id="SSF54106">
    <property type="entry name" value="LysM domain"/>
    <property type="match status" value="3"/>
</dbReference>
<comment type="similarity">
    <text evidence="1">Belongs to the peptidase C40 family.</text>
</comment>
<dbReference type="InterPro" id="IPR018392">
    <property type="entry name" value="LysM"/>
</dbReference>
<accession>A0A4Q0VYZ3</accession>
<sequence>MKKLFTCIMAFLMIPMGSALASSTTTVQDSVIQTGMKYLGAPYQFGAAVGDTTRFDCSSFSAQIFAENGIILPRVSRDQARVGVAVSRTQLQKGDLVFYDTNFDGQINHLGVYIQPGQMIHASSSIGVSITDPFSSYWNSRFVTARRVIPEQQVTIARQAQDGVYTVRSGDSLSVIARDFGVTVTQIRQWNNLTSDVIQIGQRLFVTERTVVTTQVQPTNTTIHTVRSGDTLWSISRQYDVTIDQLMTWNTLSNSVIHIGQSLLVSQPQNTQTYVVKSGDSLWRIATNHNVTVDRLMALNNLQSSVIHVGQVLRVS</sequence>
<dbReference type="Gene3D" id="3.10.350.10">
    <property type="entry name" value="LysM domain"/>
    <property type="match status" value="3"/>
</dbReference>
<evidence type="ECO:0000313" key="11">
    <source>
        <dbReference type="Proteomes" id="UP000290649"/>
    </source>
</evidence>
<gene>
    <name evidence="10" type="ORF">DS745_00215</name>
</gene>
<keyword evidence="3 7" id="KW-0732">Signal</keyword>
<evidence type="ECO:0000256" key="1">
    <source>
        <dbReference type="ARBA" id="ARBA00007074"/>
    </source>
</evidence>
<dbReference type="GO" id="GO:0008234">
    <property type="term" value="F:cysteine-type peptidase activity"/>
    <property type="evidence" value="ECO:0007669"/>
    <property type="project" value="UniProtKB-KW"/>
</dbReference>
<evidence type="ECO:0000259" key="9">
    <source>
        <dbReference type="PROSITE" id="PS51935"/>
    </source>
</evidence>
<dbReference type="AlphaFoldDB" id="A0A4Q0VYZ3"/>
<feature type="domain" description="NlpC/P60" evidence="9">
    <location>
        <begin position="25"/>
        <end position="149"/>
    </location>
</feature>
<organism evidence="10 11">
    <name type="scientific">Anaerobacillus alkaliphilus</name>
    <dbReference type="NCBI Taxonomy" id="1548597"/>
    <lineage>
        <taxon>Bacteria</taxon>
        <taxon>Bacillati</taxon>
        <taxon>Bacillota</taxon>
        <taxon>Bacilli</taxon>
        <taxon>Bacillales</taxon>
        <taxon>Bacillaceae</taxon>
        <taxon>Anaerobacillus</taxon>
    </lineage>
</organism>
<protein>
    <submittedName>
        <fullName evidence="10">LysM peptidoglycan-binding domain-containing protein</fullName>
    </submittedName>
</protein>
<dbReference type="Pfam" id="PF00877">
    <property type="entry name" value="NLPC_P60"/>
    <property type="match status" value="1"/>
</dbReference>
<keyword evidence="6" id="KW-0788">Thiol protease</keyword>
<name>A0A4Q0VYZ3_9BACI</name>
<dbReference type="PANTHER" id="PTHR47360:SF1">
    <property type="entry name" value="ENDOPEPTIDASE NLPC-RELATED"/>
    <property type="match status" value="1"/>
</dbReference>
<reference evidence="10 11" key="1">
    <citation type="journal article" date="2019" name="Int. J. Syst. Evol. Microbiol.">
        <title>Anaerobacillus alkaliphilus sp. nov., a novel alkaliphilic and moderately halophilic bacterium.</title>
        <authorList>
            <person name="Borsodi A.K."/>
            <person name="Aszalos J.M."/>
            <person name="Bihari P."/>
            <person name="Nagy I."/>
            <person name="Schumann P."/>
            <person name="Sproer C."/>
            <person name="Kovacs A.L."/>
            <person name="Boka K."/>
            <person name="Dobosy P."/>
            <person name="Ovari M."/>
            <person name="Szili-Kovacs T."/>
            <person name="Toth E."/>
        </authorList>
    </citation>
    <scope>NUCLEOTIDE SEQUENCE [LARGE SCALE GENOMIC DNA]</scope>
    <source>
        <strain evidence="10 11">B16-10</strain>
    </source>
</reference>
<dbReference type="SMART" id="SM00257">
    <property type="entry name" value="LysM"/>
    <property type="match status" value="3"/>
</dbReference>
<evidence type="ECO:0000259" key="8">
    <source>
        <dbReference type="PROSITE" id="PS51782"/>
    </source>
</evidence>
<keyword evidence="11" id="KW-1185">Reference proteome</keyword>
<feature type="domain" description="LysM" evidence="8">
    <location>
        <begin position="272"/>
        <end position="315"/>
    </location>
</feature>
<evidence type="ECO:0000256" key="4">
    <source>
        <dbReference type="ARBA" id="ARBA00022737"/>
    </source>
</evidence>
<feature type="domain" description="LysM" evidence="8">
    <location>
        <begin position="222"/>
        <end position="265"/>
    </location>
</feature>
<comment type="caution">
    <text evidence="10">The sequence shown here is derived from an EMBL/GenBank/DDBJ whole genome shotgun (WGS) entry which is preliminary data.</text>
</comment>
<dbReference type="InterPro" id="IPR000064">
    <property type="entry name" value="NLP_P60_dom"/>
</dbReference>
<evidence type="ECO:0000313" key="10">
    <source>
        <dbReference type="EMBL" id="RXJ03851.1"/>
    </source>
</evidence>
<keyword evidence="4" id="KW-0677">Repeat</keyword>
<dbReference type="PROSITE" id="PS51935">
    <property type="entry name" value="NLPC_P60"/>
    <property type="match status" value="1"/>
</dbReference>
<dbReference type="InterPro" id="IPR036779">
    <property type="entry name" value="LysM_dom_sf"/>
</dbReference>
<dbReference type="PROSITE" id="PS51782">
    <property type="entry name" value="LYSM"/>
    <property type="match status" value="3"/>
</dbReference>
<dbReference type="OrthoDB" id="9813368at2"/>
<feature type="signal peptide" evidence="7">
    <location>
        <begin position="1"/>
        <end position="21"/>
    </location>
</feature>
<dbReference type="GO" id="GO:0006508">
    <property type="term" value="P:proteolysis"/>
    <property type="evidence" value="ECO:0007669"/>
    <property type="project" value="UniProtKB-KW"/>
</dbReference>